<evidence type="ECO:0000313" key="2">
    <source>
        <dbReference type="Proteomes" id="UP001304769"/>
    </source>
</evidence>
<keyword evidence="2" id="KW-1185">Reference proteome</keyword>
<dbReference type="RefSeq" id="WP_323278573.1">
    <property type="nucleotide sequence ID" value="NZ_JAYGGQ010000005.1"/>
</dbReference>
<dbReference type="SUPFAM" id="SSF52540">
    <property type="entry name" value="P-loop containing nucleoside triphosphate hydrolases"/>
    <property type="match status" value="1"/>
</dbReference>
<protein>
    <submittedName>
        <fullName evidence="1">Zeta toxin family protein</fullName>
    </submittedName>
</protein>
<proteinExistence type="predicted"/>
<dbReference type="PANTHER" id="PTHR39206">
    <property type="entry name" value="SLL8004 PROTEIN"/>
    <property type="match status" value="1"/>
</dbReference>
<comment type="caution">
    <text evidence="1">The sequence shown here is derived from an EMBL/GenBank/DDBJ whole genome shotgun (WGS) entry which is preliminary data.</text>
</comment>
<gene>
    <name evidence="1" type="ORF">SPF06_08325</name>
</gene>
<dbReference type="Pfam" id="PF13671">
    <property type="entry name" value="AAA_33"/>
    <property type="match status" value="1"/>
</dbReference>
<dbReference type="Proteomes" id="UP001304769">
    <property type="component" value="Unassembled WGS sequence"/>
</dbReference>
<organism evidence="1 2">
    <name type="scientific">Sinomonas terricola</name>
    <dbReference type="NCBI Taxonomy" id="3110330"/>
    <lineage>
        <taxon>Bacteria</taxon>
        <taxon>Bacillati</taxon>
        <taxon>Actinomycetota</taxon>
        <taxon>Actinomycetes</taxon>
        <taxon>Micrococcales</taxon>
        <taxon>Micrococcaceae</taxon>
        <taxon>Sinomonas</taxon>
    </lineage>
</organism>
<dbReference type="PANTHER" id="PTHR39206:SF1">
    <property type="entry name" value="SLL8004 PROTEIN"/>
    <property type="match status" value="1"/>
</dbReference>
<accession>A0ABU5T5D6</accession>
<sequence length="190" mass="20680">MSSPVLHVLAGPNGAGKTTFVERVLGPSTGLPFINADAIAAHKWPGAEVEHSYEAARAADDQRNTLLAAGASFITETVFSHPSKVELVERAAAHGYLVTLHVIMIPEETTVRRVDYRASHGGHSVPESKIRGRYSRLWSHVAAARLVADRSRFYDNSKAASPFRLVAVYEHGVEAGESQWPPWTPPALLH</sequence>
<dbReference type="InterPro" id="IPR027417">
    <property type="entry name" value="P-loop_NTPase"/>
</dbReference>
<dbReference type="Gene3D" id="3.40.50.300">
    <property type="entry name" value="P-loop containing nucleotide triphosphate hydrolases"/>
    <property type="match status" value="1"/>
</dbReference>
<dbReference type="EMBL" id="JAYGGQ010000005">
    <property type="protein sequence ID" value="MEA5454724.1"/>
    <property type="molecule type" value="Genomic_DNA"/>
</dbReference>
<evidence type="ECO:0000313" key="1">
    <source>
        <dbReference type="EMBL" id="MEA5454724.1"/>
    </source>
</evidence>
<name>A0ABU5T5D6_9MICC</name>
<reference evidence="1 2" key="1">
    <citation type="submission" date="2023-12" db="EMBL/GenBank/DDBJ databases">
        <title>Sinomonas terricola sp. nov, isolated from litchi orchard soil in Guangdong, PR China.</title>
        <authorList>
            <person name="Jiaxin W."/>
            <person name="Yang Z."/>
            <person name="Honghui Z."/>
        </authorList>
    </citation>
    <scope>NUCLEOTIDE SEQUENCE [LARGE SCALE GENOMIC DNA]</scope>
    <source>
        <strain evidence="1 2">JGH33</strain>
    </source>
</reference>